<proteinExistence type="predicted"/>
<name>A0A1G6K701_9BACT</name>
<keyword evidence="1" id="KW-0732">Signal</keyword>
<dbReference type="RefSeq" id="WP_025392065.1">
    <property type="nucleotide sequence ID" value="NZ_FMYU01000003.1"/>
</dbReference>
<dbReference type="EMBL" id="FMYU01000003">
    <property type="protein sequence ID" value="SDC26621.1"/>
    <property type="molecule type" value="Genomic_DNA"/>
</dbReference>
<reference evidence="3" key="1">
    <citation type="submission" date="2016-10" db="EMBL/GenBank/DDBJ databases">
        <authorList>
            <person name="Varghese N."/>
            <person name="Submissions S."/>
        </authorList>
    </citation>
    <scope>NUCLEOTIDE SEQUENCE [LARGE SCALE GENOMIC DNA]</scope>
    <source>
        <strain evidence="3">DSM 8415</strain>
    </source>
</reference>
<dbReference type="SUPFAM" id="SSF55718">
    <property type="entry name" value="SCP-like"/>
    <property type="match status" value="1"/>
</dbReference>
<evidence type="ECO:0000313" key="3">
    <source>
        <dbReference type="Proteomes" id="UP000199411"/>
    </source>
</evidence>
<dbReference type="PROSITE" id="PS51257">
    <property type="entry name" value="PROKAR_LIPOPROTEIN"/>
    <property type="match status" value="1"/>
</dbReference>
<keyword evidence="3" id="KW-1185">Reference proteome</keyword>
<dbReference type="Gene3D" id="3.30.1050.10">
    <property type="entry name" value="SCP2 sterol-binding domain"/>
    <property type="match status" value="1"/>
</dbReference>
<feature type="signal peptide" evidence="1">
    <location>
        <begin position="1"/>
        <end position="21"/>
    </location>
</feature>
<organism evidence="2 3">
    <name type="scientific">Desulfurella multipotens</name>
    <dbReference type="NCBI Taxonomy" id="79269"/>
    <lineage>
        <taxon>Bacteria</taxon>
        <taxon>Pseudomonadati</taxon>
        <taxon>Campylobacterota</taxon>
        <taxon>Desulfurellia</taxon>
        <taxon>Desulfurellales</taxon>
        <taxon>Desulfurellaceae</taxon>
        <taxon>Desulfurella</taxon>
    </lineage>
</organism>
<dbReference type="AlphaFoldDB" id="A0A1G6K701"/>
<accession>A0A1G6K701</accession>
<sequence length="163" mass="18444">MFKGFVLSAFILLISCSLSLAEQPWMSASWTKEFCSYWNEHLQTTMAEWSKYNVNKEKGYKTIAFYRQDCNPKIISEVEIKNENGKAVCIYGGAQKDPHPEFTMYATTQNWKSLAAGNFGFMNIGMFSKMTFIGSKGEAMQFIAPFKAFLIGLGKVPYSESCP</sequence>
<evidence type="ECO:0000256" key="1">
    <source>
        <dbReference type="SAM" id="SignalP"/>
    </source>
</evidence>
<feature type="chain" id="PRO_5011494685" evidence="1">
    <location>
        <begin position="22"/>
        <end position="163"/>
    </location>
</feature>
<dbReference type="OrthoDB" id="13708at2"/>
<dbReference type="InterPro" id="IPR036527">
    <property type="entry name" value="SCP2_sterol-bd_dom_sf"/>
</dbReference>
<gene>
    <name evidence="2" type="ORF">SAMN05660835_00577</name>
</gene>
<protein>
    <submittedName>
        <fullName evidence="2">Putative sterol carrier protein</fullName>
    </submittedName>
</protein>
<dbReference type="Proteomes" id="UP000199411">
    <property type="component" value="Unassembled WGS sequence"/>
</dbReference>
<evidence type="ECO:0000313" key="2">
    <source>
        <dbReference type="EMBL" id="SDC26621.1"/>
    </source>
</evidence>